<reference evidence="1" key="1">
    <citation type="journal article" date="2014" name="Front. Microbiol.">
        <title>High frequency of phylogenetically diverse reductive dehalogenase-homologous genes in deep subseafloor sedimentary metagenomes.</title>
        <authorList>
            <person name="Kawai M."/>
            <person name="Futagami T."/>
            <person name="Toyoda A."/>
            <person name="Takaki Y."/>
            <person name="Nishi S."/>
            <person name="Hori S."/>
            <person name="Arai W."/>
            <person name="Tsubouchi T."/>
            <person name="Morono Y."/>
            <person name="Uchiyama I."/>
            <person name="Ito T."/>
            <person name="Fujiyama A."/>
            <person name="Inagaki F."/>
            <person name="Takami H."/>
        </authorList>
    </citation>
    <scope>NUCLEOTIDE SEQUENCE</scope>
    <source>
        <strain evidence="1">Expedition CK06-06</strain>
    </source>
</reference>
<proteinExistence type="predicted"/>
<gene>
    <name evidence="1" type="ORF">S03H2_56200</name>
</gene>
<dbReference type="EMBL" id="BARU01035942">
    <property type="protein sequence ID" value="GAH86196.1"/>
    <property type="molecule type" value="Genomic_DNA"/>
</dbReference>
<organism evidence="1">
    <name type="scientific">marine sediment metagenome</name>
    <dbReference type="NCBI Taxonomy" id="412755"/>
    <lineage>
        <taxon>unclassified sequences</taxon>
        <taxon>metagenomes</taxon>
        <taxon>ecological metagenomes</taxon>
    </lineage>
</organism>
<dbReference type="AlphaFoldDB" id="X1IUT1"/>
<comment type="caution">
    <text evidence="1">The sequence shown here is derived from an EMBL/GenBank/DDBJ whole genome shotgun (WGS) entry which is preliminary data.</text>
</comment>
<protein>
    <submittedName>
        <fullName evidence="1">Uncharacterized protein</fullName>
    </submittedName>
</protein>
<evidence type="ECO:0000313" key="1">
    <source>
        <dbReference type="EMBL" id="GAH86196.1"/>
    </source>
</evidence>
<sequence length="54" mass="6103">MPSQASCDLFYHNWGVPQLCQASENLNLSSLKLDKIASEVHYILESFIEASFNI</sequence>
<accession>X1IUT1</accession>
<name>X1IUT1_9ZZZZ</name>